<keyword evidence="3" id="KW-0813">Transport</keyword>
<name>A0A1M4V1D4_9FLAO</name>
<evidence type="ECO:0000256" key="2">
    <source>
        <dbReference type="ARBA" id="ARBA00007613"/>
    </source>
</evidence>
<dbReference type="PANTHER" id="PTHR30026:SF20">
    <property type="entry name" value="OUTER MEMBRANE PROTEIN TOLC"/>
    <property type="match status" value="1"/>
</dbReference>
<evidence type="ECO:0000256" key="5">
    <source>
        <dbReference type="ARBA" id="ARBA00022692"/>
    </source>
</evidence>
<dbReference type="STRING" id="1155689.SAMN05444278_103196"/>
<evidence type="ECO:0000256" key="4">
    <source>
        <dbReference type="ARBA" id="ARBA00022452"/>
    </source>
</evidence>
<dbReference type="Pfam" id="PF02321">
    <property type="entry name" value="OEP"/>
    <property type="match status" value="2"/>
</dbReference>
<dbReference type="AlphaFoldDB" id="A0A1M4V1D4"/>
<keyword evidence="4" id="KW-1134">Transmembrane beta strand</keyword>
<dbReference type="SUPFAM" id="SSF56954">
    <property type="entry name" value="Outer membrane efflux proteins (OEP)"/>
    <property type="match status" value="1"/>
</dbReference>
<dbReference type="GO" id="GO:1990281">
    <property type="term" value="C:efflux pump complex"/>
    <property type="evidence" value="ECO:0007669"/>
    <property type="project" value="TreeGrafter"/>
</dbReference>
<evidence type="ECO:0000256" key="6">
    <source>
        <dbReference type="ARBA" id="ARBA00023136"/>
    </source>
</evidence>
<dbReference type="GO" id="GO:0015562">
    <property type="term" value="F:efflux transmembrane transporter activity"/>
    <property type="evidence" value="ECO:0007669"/>
    <property type="project" value="InterPro"/>
</dbReference>
<evidence type="ECO:0000256" key="8">
    <source>
        <dbReference type="SAM" id="SignalP"/>
    </source>
</evidence>
<reference evidence="9 10" key="1">
    <citation type="submission" date="2016-11" db="EMBL/GenBank/DDBJ databases">
        <authorList>
            <person name="Jaros S."/>
            <person name="Januszkiewicz K."/>
            <person name="Wedrychowicz H."/>
        </authorList>
    </citation>
    <scope>NUCLEOTIDE SEQUENCE [LARGE SCALE GENOMIC DNA]</scope>
    <source>
        <strain evidence="9 10">DSM 25661</strain>
    </source>
</reference>
<dbReference type="Proteomes" id="UP000184462">
    <property type="component" value="Unassembled WGS sequence"/>
</dbReference>
<feature type="chain" id="PRO_5012635158" evidence="8">
    <location>
        <begin position="23"/>
        <end position="482"/>
    </location>
</feature>
<keyword evidence="8" id="KW-0732">Signal</keyword>
<comment type="subcellular location">
    <subcellularLocation>
        <location evidence="1">Cell outer membrane</location>
    </subcellularLocation>
</comment>
<sequence>MKLIYSLAFVLGFSLLSTQAFAQEQPEEWTLEACIAYAIENNISVKQSELDLENADISKREAIGNYLPSLNGNISNSWNSGLTQNVTTGVLENQVTRNFSLSTTAGITIFDGLRNLKQLQRAKLERLSAQYALNQMKDNISLNVANAYLQILVSKQQLDVLLEQNLVTQLQIDQIKKQVEAGTLPEGDLYEIEATNANEQQQIQIAKNDVRISKINLAQLLLLEDYQNFNIADDDYEIPVTDILSKTPETIIAEAEKERYEVKLAEQNLALADKDVEIAKTQLYPTLSGFLNYNTRESDRRRTVSAGIDPNNPTQQIGVVEGTNQAVVAPNFAVESIAPRDFIDQLWRNDGLSYGLQLNVPIFNGLQTRNTIERRKVNAKRAEFQLEQAKLDLESNVYQVYVDAQGAAKTYEAAQKSVDAQRIAYNYAKERYDVGVSNAFDLSQSKFRLTNAENNLINAKYDFIFRLKVLELYFGIRVVDYN</sequence>
<comment type="similarity">
    <text evidence="2">Belongs to the outer membrane factor (OMF) (TC 1.B.17) family.</text>
</comment>
<keyword evidence="7" id="KW-0998">Cell outer membrane</keyword>
<protein>
    <submittedName>
        <fullName evidence="9">Outer membrane protein</fullName>
    </submittedName>
</protein>
<dbReference type="OrthoDB" id="9811587at2"/>
<evidence type="ECO:0000313" key="10">
    <source>
        <dbReference type="Proteomes" id="UP000184462"/>
    </source>
</evidence>
<dbReference type="GO" id="GO:0015288">
    <property type="term" value="F:porin activity"/>
    <property type="evidence" value="ECO:0007669"/>
    <property type="project" value="TreeGrafter"/>
</dbReference>
<evidence type="ECO:0000313" key="9">
    <source>
        <dbReference type="EMBL" id="SHE62702.1"/>
    </source>
</evidence>
<keyword evidence="5" id="KW-0812">Transmembrane</keyword>
<evidence type="ECO:0000256" key="3">
    <source>
        <dbReference type="ARBA" id="ARBA00022448"/>
    </source>
</evidence>
<feature type="signal peptide" evidence="8">
    <location>
        <begin position="1"/>
        <end position="22"/>
    </location>
</feature>
<evidence type="ECO:0000256" key="7">
    <source>
        <dbReference type="ARBA" id="ARBA00023237"/>
    </source>
</evidence>
<dbReference type="PANTHER" id="PTHR30026">
    <property type="entry name" value="OUTER MEMBRANE PROTEIN TOLC"/>
    <property type="match status" value="1"/>
</dbReference>
<organism evidence="9 10">
    <name type="scientific">Psychroflexus salarius</name>
    <dbReference type="NCBI Taxonomy" id="1155689"/>
    <lineage>
        <taxon>Bacteria</taxon>
        <taxon>Pseudomonadati</taxon>
        <taxon>Bacteroidota</taxon>
        <taxon>Flavobacteriia</taxon>
        <taxon>Flavobacteriales</taxon>
        <taxon>Flavobacteriaceae</taxon>
        <taxon>Psychroflexus</taxon>
    </lineage>
</organism>
<keyword evidence="6" id="KW-0472">Membrane</keyword>
<dbReference type="RefSeq" id="WP_073192643.1">
    <property type="nucleotide sequence ID" value="NZ_FQTW01000003.1"/>
</dbReference>
<proteinExistence type="inferred from homology"/>
<accession>A0A1M4V1D4</accession>
<dbReference type="InterPro" id="IPR003423">
    <property type="entry name" value="OMP_efflux"/>
</dbReference>
<dbReference type="Gene3D" id="1.20.1600.10">
    <property type="entry name" value="Outer membrane efflux proteins (OEP)"/>
    <property type="match status" value="1"/>
</dbReference>
<dbReference type="EMBL" id="FQTW01000003">
    <property type="protein sequence ID" value="SHE62702.1"/>
    <property type="molecule type" value="Genomic_DNA"/>
</dbReference>
<gene>
    <name evidence="9" type="ORF">SAMN05444278_103196</name>
</gene>
<dbReference type="GO" id="GO:0009279">
    <property type="term" value="C:cell outer membrane"/>
    <property type="evidence" value="ECO:0007669"/>
    <property type="project" value="UniProtKB-SubCell"/>
</dbReference>
<dbReference type="InterPro" id="IPR051906">
    <property type="entry name" value="TolC-like"/>
</dbReference>
<keyword evidence="10" id="KW-1185">Reference proteome</keyword>
<evidence type="ECO:0000256" key="1">
    <source>
        <dbReference type="ARBA" id="ARBA00004442"/>
    </source>
</evidence>